<sequence>MAPAHTPNLDTIGKNHKKYMIDPKSEQGEKLSEKKGNLLIKDGLVVFPGKFTRKASLLIENGKISHIAINSDTLKADQVINAEGKVVFPGIIDSHFHVGIYKPLSEDAKSESKSAIAGGVTTILSYFRAGKNYLNKNEPYTKLFEEVIRLSQGNFYCDYGYNLAPITSVHIEEIPFLTKEWGVTTYKYYMFYKGLNLKSEVRRGSVEKEYLLSDEPYDLGHLFKIMKKISELNKNDKKVRLSIHAEDAELIRIHLEDVKKKMNELNLNPLQAYNMARPPIAERMAIIEAFELASQTGCPINILHITSKLALQTTKELKRYYPDVDYKTEVTAAHLTLTTESNAGVLGKVNPPIRTADDKEALWHGILSNEIFTVVSDHAAITKAIKGSELWSAENGFGATELLLPALLTEGYYKRGISLEKIAELLTTNPAKLHNLSNRKGDISIGLDGDFVIVNLNKERLVRADKLHSAQDFTPFEGLTLKGWPELTILKGNVVFQDNDITSKPNGEYLKRF</sequence>
<comment type="caution">
    <text evidence="2">The sequence shown here is derived from an EMBL/GenBank/DDBJ whole genome shotgun (WGS) entry which is preliminary data.</text>
</comment>
<evidence type="ECO:0000313" key="3">
    <source>
        <dbReference type="Proteomes" id="UP000240880"/>
    </source>
</evidence>
<gene>
    <name evidence="2" type="ORF">B9Q01_09280</name>
</gene>
<dbReference type="GO" id="GO:0004038">
    <property type="term" value="F:allantoinase activity"/>
    <property type="evidence" value="ECO:0007669"/>
    <property type="project" value="TreeGrafter"/>
</dbReference>
<dbReference type="PANTHER" id="PTHR43668">
    <property type="entry name" value="ALLANTOINASE"/>
    <property type="match status" value="1"/>
</dbReference>
<dbReference type="EMBL" id="NEXC01000109">
    <property type="protein sequence ID" value="PSN81999.1"/>
    <property type="molecule type" value="Genomic_DNA"/>
</dbReference>
<dbReference type="PANTHER" id="PTHR43668:SF2">
    <property type="entry name" value="ALLANTOINASE"/>
    <property type="match status" value="1"/>
</dbReference>
<dbReference type="Proteomes" id="UP000240880">
    <property type="component" value="Unassembled WGS sequence"/>
</dbReference>
<dbReference type="InterPro" id="IPR011059">
    <property type="entry name" value="Metal-dep_hydrolase_composite"/>
</dbReference>
<dbReference type="GO" id="GO:0006145">
    <property type="term" value="P:purine nucleobase catabolic process"/>
    <property type="evidence" value="ECO:0007669"/>
    <property type="project" value="TreeGrafter"/>
</dbReference>
<dbReference type="Pfam" id="PF01979">
    <property type="entry name" value="Amidohydro_1"/>
    <property type="match status" value="1"/>
</dbReference>
<dbReference type="Gene3D" id="3.20.20.140">
    <property type="entry name" value="Metal-dependent hydrolases"/>
    <property type="match status" value="1"/>
</dbReference>
<dbReference type="GO" id="GO:0005737">
    <property type="term" value="C:cytoplasm"/>
    <property type="evidence" value="ECO:0007669"/>
    <property type="project" value="TreeGrafter"/>
</dbReference>
<feature type="domain" description="Amidohydrolase-related" evidence="1">
    <location>
        <begin position="283"/>
        <end position="495"/>
    </location>
</feature>
<dbReference type="SUPFAM" id="SSF51556">
    <property type="entry name" value="Metallo-dependent hydrolases"/>
    <property type="match status" value="1"/>
</dbReference>
<accession>A0A2R6A6L1</accession>
<dbReference type="InterPro" id="IPR050138">
    <property type="entry name" value="DHOase/Allantoinase_Hydrolase"/>
</dbReference>
<protein>
    <recommendedName>
        <fullName evidence="1">Amidohydrolase-related domain-containing protein</fullName>
    </recommendedName>
</protein>
<reference evidence="2 3" key="1">
    <citation type="submission" date="2017-04" db="EMBL/GenBank/DDBJ databases">
        <title>Novel microbial lineages endemic to geothermal iron-oxide mats fill important gaps in the evolutionary history of Archaea.</title>
        <authorList>
            <person name="Jay Z.J."/>
            <person name="Beam J.P."/>
            <person name="Dlakic M."/>
            <person name="Rusch D.B."/>
            <person name="Kozubal M.A."/>
            <person name="Inskeep W.P."/>
        </authorList>
    </citation>
    <scope>NUCLEOTIDE SEQUENCE [LARGE SCALE GENOMIC DNA]</scope>
    <source>
        <strain evidence="2">OSP_D</strain>
    </source>
</reference>
<dbReference type="InterPro" id="IPR032466">
    <property type="entry name" value="Metal_Hydrolase"/>
</dbReference>
<dbReference type="AlphaFoldDB" id="A0A2R6A6L1"/>
<dbReference type="InterPro" id="IPR006680">
    <property type="entry name" value="Amidohydro-rel"/>
</dbReference>
<organism evidence="2 3">
    <name type="scientific">Candidatus Marsarchaeota G1 archaeon OSP_D</name>
    <dbReference type="NCBI Taxonomy" id="1978155"/>
    <lineage>
        <taxon>Archaea</taxon>
        <taxon>Candidatus Marsarchaeota</taxon>
        <taxon>Candidatus Marsarchaeota group 1</taxon>
    </lineage>
</organism>
<evidence type="ECO:0000259" key="1">
    <source>
        <dbReference type="Pfam" id="PF01979"/>
    </source>
</evidence>
<proteinExistence type="predicted"/>
<evidence type="ECO:0000313" key="2">
    <source>
        <dbReference type="EMBL" id="PSN81999.1"/>
    </source>
</evidence>
<dbReference type="SUPFAM" id="SSF51338">
    <property type="entry name" value="Composite domain of metallo-dependent hydrolases"/>
    <property type="match status" value="1"/>
</dbReference>
<name>A0A2R6A6L1_9ARCH</name>